<dbReference type="GO" id="GO:0009231">
    <property type="term" value="P:riboflavin biosynthetic process"/>
    <property type="evidence" value="ECO:0007669"/>
    <property type="project" value="InterPro"/>
</dbReference>
<keyword evidence="3" id="KW-1185">Reference proteome</keyword>
<evidence type="ECO:0000313" key="2">
    <source>
        <dbReference type="EMBL" id="RIW28954.1"/>
    </source>
</evidence>
<dbReference type="SUPFAM" id="SSF53597">
    <property type="entry name" value="Dihydrofolate reductase-like"/>
    <property type="match status" value="1"/>
</dbReference>
<dbReference type="Proteomes" id="UP000265801">
    <property type="component" value="Unassembled WGS sequence"/>
</dbReference>
<accession>A0A3A1QPG2</accession>
<dbReference type="InterPro" id="IPR024072">
    <property type="entry name" value="DHFR-like_dom_sf"/>
</dbReference>
<sequence length="178" mass="20382">MNKERSLTVFIAASLDGYIATKDESLEWLFKVEGEGDNGYSEFYETVDTILMGKRTYDWVMEQEGGEFPYKNKDCYVFTRSAAEDTANVKFINGDDIKGFTNTLKNQEGKRIWMVGGGDVLQHFFTEKLVDELIITVAPVVLGNGIPLFKEGDYQLDLRLKGTRTFNQFVELHYISER</sequence>
<dbReference type="Gene3D" id="3.40.430.10">
    <property type="entry name" value="Dihydrofolate Reductase, subunit A"/>
    <property type="match status" value="1"/>
</dbReference>
<comment type="caution">
    <text evidence="2">The sequence shown here is derived from an EMBL/GenBank/DDBJ whole genome shotgun (WGS) entry which is preliminary data.</text>
</comment>
<proteinExistence type="predicted"/>
<dbReference type="PANTHER" id="PTHR38011">
    <property type="entry name" value="DIHYDROFOLATE REDUCTASE FAMILY PROTEIN (AFU_ORTHOLOGUE AFUA_8G06820)"/>
    <property type="match status" value="1"/>
</dbReference>
<evidence type="ECO:0000259" key="1">
    <source>
        <dbReference type="Pfam" id="PF01872"/>
    </source>
</evidence>
<feature type="domain" description="Bacterial bifunctional deaminase-reductase C-terminal" evidence="1">
    <location>
        <begin position="6"/>
        <end position="168"/>
    </location>
</feature>
<dbReference type="AlphaFoldDB" id="A0A3A1QPG2"/>
<organism evidence="2 3">
    <name type="scientific">Bacillus salacetis</name>
    <dbReference type="NCBI Taxonomy" id="2315464"/>
    <lineage>
        <taxon>Bacteria</taxon>
        <taxon>Bacillati</taxon>
        <taxon>Bacillota</taxon>
        <taxon>Bacilli</taxon>
        <taxon>Bacillales</taxon>
        <taxon>Bacillaceae</taxon>
        <taxon>Bacillus</taxon>
    </lineage>
</organism>
<dbReference type="Pfam" id="PF01872">
    <property type="entry name" value="RibD_C"/>
    <property type="match status" value="1"/>
</dbReference>
<dbReference type="InterPro" id="IPR050765">
    <property type="entry name" value="Riboflavin_Biosynth_HTPR"/>
</dbReference>
<dbReference type="GO" id="GO:0008703">
    <property type="term" value="F:5-amino-6-(5-phosphoribosylamino)uracil reductase activity"/>
    <property type="evidence" value="ECO:0007669"/>
    <property type="project" value="InterPro"/>
</dbReference>
<reference evidence="2 3" key="1">
    <citation type="submission" date="2018-09" db="EMBL/GenBank/DDBJ databases">
        <title>Bacillus saliacetes sp. nov., isolated from Thai shrimp paste (Ka-pi).</title>
        <authorList>
            <person name="Daroonpunt R."/>
            <person name="Tanasupawat S."/>
            <person name="Yiamsombut S."/>
        </authorList>
    </citation>
    <scope>NUCLEOTIDE SEQUENCE [LARGE SCALE GENOMIC DNA]</scope>
    <source>
        <strain evidence="2 3">SKP7-4</strain>
    </source>
</reference>
<evidence type="ECO:0000313" key="3">
    <source>
        <dbReference type="Proteomes" id="UP000265801"/>
    </source>
</evidence>
<dbReference type="InterPro" id="IPR002734">
    <property type="entry name" value="RibDG_C"/>
</dbReference>
<name>A0A3A1QPG2_9BACI</name>
<dbReference type="PANTHER" id="PTHR38011:SF11">
    <property type="entry name" value="2,5-DIAMINO-6-RIBOSYLAMINO-4(3H)-PYRIMIDINONE 5'-PHOSPHATE REDUCTASE"/>
    <property type="match status" value="1"/>
</dbReference>
<dbReference type="EMBL" id="QXIR01000038">
    <property type="protein sequence ID" value="RIW28954.1"/>
    <property type="molecule type" value="Genomic_DNA"/>
</dbReference>
<dbReference type="RefSeq" id="WP_119549172.1">
    <property type="nucleotide sequence ID" value="NZ_QXIR01000038.1"/>
</dbReference>
<protein>
    <submittedName>
        <fullName evidence="2">Dihydrofolate reductase</fullName>
    </submittedName>
</protein>
<gene>
    <name evidence="2" type="ORF">D3H55_20530</name>
</gene>
<dbReference type="OrthoDB" id="195113at2"/>